<dbReference type="InterPro" id="IPR036719">
    <property type="entry name" value="Neuro-gated_channel_TM_sf"/>
</dbReference>
<keyword evidence="1" id="KW-0812">Transmembrane</keyword>
<sequence>MSPIMYKVFIQWLPWFLMMKKSRRRYIPRDFPRLSSQDSNEVEDVSEGDRYVEIMHSPHRDKIPAKKLVQLLLLEQILDDLKEVNAITKKQFEEDLESTNWRYVAIVFDRLSLFVSCAFVIISTTLLFSSIFTLAMLFTVWVMLNLTYTPILAGPIKPEIPIEYEGDAIIWPDDGIADPTCGIHPLRSIVKKLENTQPNMDQEALVRLLSLMRNRAPKLWNSYQSMLAAYHNCKLISAGGSLG</sequence>
<dbReference type="SUPFAM" id="SSF90112">
    <property type="entry name" value="Neurotransmitter-gated ion-channel transmembrane pore"/>
    <property type="match status" value="1"/>
</dbReference>
<dbReference type="WBParaSite" id="ACRNAN_scaffold740.g15499.t1">
    <property type="protein sequence ID" value="ACRNAN_scaffold740.g15499.t1"/>
    <property type="gene ID" value="ACRNAN_scaffold740.g15499"/>
</dbReference>
<keyword evidence="2" id="KW-1185">Reference proteome</keyword>
<dbReference type="Gene3D" id="1.20.58.390">
    <property type="entry name" value="Neurotransmitter-gated ion-channel transmembrane domain"/>
    <property type="match status" value="1"/>
</dbReference>
<evidence type="ECO:0000256" key="1">
    <source>
        <dbReference type="SAM" id="Phobius"/>
    </source>
</evidence>
<dbReference type="AlphaFoldDB" id="A0A914EFG0"/>
<proteinExistence type="predicted"/>
<dbReference type="GO" id="GO:0006811">
    <property type="term" value="P:monoatomic ion transport"/>
    <property type="evidence" value="ECO:0007669"/>
    <property type="project" value="InterPro"/>
</dbReference>
<dbReference type="InterPro" id="IPR038050">
    <property type="entry name" value="Neuro_actylchol_rec"/>
</dbReference>
<evidence type="ECO:0000313" key="2">
    <source>
        <dbReference type="Proteomes" id="UP000887540"/>
    </source>
</evidence>
<protein>
    <submittedName>
        <fullName evidence="3">Uncharacterized protein</fullName>
    </submittedName>
</protein>
<evidence type="ECO:0000313" key="3">
    <source>
        <dbReference type="WBParaSite" id="ACRNAN_scaffold740.g15499.t1"/>
    </source>
</evidence>
<feature type="transmembrane region" description="Helical" evidence="1">
    <location>
        <begin position="111"/>
        <end position="144"/>
    </location>
</feature>
<organism evidence="2 3">
    <name type="scientific">Acrobeloides nanus</name>
    <dbReference type="NCBI Taxonomy" id="290746"/>
    <lineage>
        <taxon>Eukaryota</taxon>
        <taxon>Metazoa</taxon>
        <taxon>Ecdysozoa</taxon>
        <taxon>Nematoda</taxon>
        <taxon>Chromadorea</taxon>
        <taxon>Rhabditida</taxon>
        <taxon>Tylenchina</taxon>
        <taxon>Cephalobomorpha</taxon>
        <taxon>Cephaloboidea</taxon>
        <taxon>Cephalobidae</taxon>
        <taxon>Acrobeloides</taxon>
    </lineage>
</organism>
<keyword evidence="1" id="KW-0472">Membrane</keyword>
<dbReference type="Proteomes" id="UP000887540">
    <property type="component" value="Unplaced"/>
</dbReference>
<name>A0A914EFG0_9BILA</name>
<reference evidence="3" key="1">
    <citation type="submission" date="2022-11" db="UniProtKB">
        <authorList>
            <consortium name="WormBaseParasite"/>
        </authorList>
    </citation>
    <scope>IDENTIFICATION</scope>
</reference>
<dbReference type="GO" id="GO:0016020">
    <property type="term" value="C:membrane"/>
    <property type="evidence" value="ECO:0007669"/>
    <property type="project" value="InterPro"/>
</dbReference>
<accession>A0A914EFG0</accession>
<keyword evidence="1" id="KW-1133">Transmembrane helix</keyword>